<sequence length="385" mass="41748">MVYFDNAATSFPKPFQVQRAAAEAIRFYGGNPGRSGHNISMRAAAKVFSVREKAAAMFGAQPENVIFTLNCTMALNMAIKGAMAGGGHVVLSSMEHNSAIRPVHAMSKTGEVQYSIARVEELDPERTVQNFRSELRQDTRLVICTYASNLSGTVLPIREIGAMCRENGILFLVDAAQGAGIFPIHMENLGIDILCAAGHKGLFGTTGTGLLILGEGVELATILEGGTGSASLDLEQPDFYPDRLESGTINTVGVLSMGAGMDYLNARGIGRIYRREMDYCAWVYRELSRMPHVKLLAESFRMGEKAPIVSFNVGDFPSEEVAAYLNRRGFALRGGFHCAGLAHCTLGTQKQGAVRFSPSHFNTPQQIAQFLTEIQKIKKFGLPKG</sequence>
<dbReference type="SUPFAM" id="SSF53383">
    <property type="entry name" value="PLP-dependent transferases"/>
    <property type="match status" value="1"/>
</dbReference>
<gene>
    <name evidence="6" type="ORF">IAB51_04335</name>
</gene>
<accession>A0A9D1FLT6</accession>
<dbReference type="PROSITE" id="PS00595">
    <property type="entry name" value="AA_TRANSFER_CLASS_5"/>
    <property type="match status" value="1"/>
</dbReference>
<dbReference type="EMBL" id="DVJP01000030">
    <property type="protein sequence ID" value="HIS76022.1"/>
    <property type="molecule type" value="Genomic_DNA"/>
</dbReference>
<comment type="cofactor">
    <cofactor evidence="1 4">
        <name>pyridoxal 5'-phosphate</name>
        <dbReference type="ChEBI" id="CHEBI:597326"/>
    </cofactor>
</comment>
<dbReference type="InterPro" id="IPR015422">
    <property type="entry name" value="PyrdxlP-dep_Trfase_small"/>
</dbReference>
<reference evidence="6" key="2">
    <citation type="journal article" date="2021" name="PeerJ">
        <title>Extensive microbial diversity within the chicken gut microbiome revealed by metagenomics and culture.</title>
        <authorList>
            <person name="Gilroy R."/>
            <person name="Ravi A."/>
            <person name="Getino M."/>
            <person name="Pursley I."/>
            <person name="Horton D.L."/>
            <person name="Alikhan N.F."/>
            <person name="Baker D."/>
            <person name="Gharbi K."/>
            <person name="Hall N."/>
            <person name="Watson M."/>
            <person name="Adriaenssens E.M."/>
            <person name="Foster-Nyarko E."/>
            <person name="Jarju S."/>
            <person name="Secka A."/>
            <person name="Antonio M."/>
            <person name="Oren A."/>
            <person name="Chaudhuri R.R."/>
            <person name="La Ragione R."/>
            <person name="Hildebrand F."/>
            <person name="Pallen M.J."/>
        </authorList>
    </citation>
    <scope>NUCLEOTIDE SEQUENCE</scope>
    <source>
        <strain evidence="6">CHK199-13235</strain>
    </source>
</reference>
<dbReference type="PANTHER" id="PTHR43586">
    <property type="entry name" value="CYSTEINE DESULFURASE"/>
    <property type="match status" value="1"/>
</dbReference>
<keyword evidence="2" id="KW-0663">Pyridoxal phosphate</keyword>
<dbReference type="Pfam" id="PF00266">
    <property type="entry name" value="Aminotran_5"/>
    <property type="match status" value="1"/>
</dbReference>
<evidence type="ECO:0000259" key="5">
    <source>
        <dbReference type="Pfam" id="PF00266"/>
    </source>
</evidence>
<evidence type="ECO:0000313" key="7">
    <source>
        <dbReference type="Proteomes" id="UP000824002"/>
    </source>
</evidence>
<dbReference type="Proteomes" id="UP000824002">
    <property type="component" value="Unassembled WGS sequence"/>
</dbReference>
<dbReference type="InterPro" id="IPR020578">
    <property type="entry name" value="Aminotrans_V_PyrdxlP_BS"/>
</dbReference>
<dbReference type="GO" id="GO:0008483">
    <property type="term" value="F:transaminase activity"/>
    <property type="evidence" value="ECO:0007669"/>
    <property type="project" value="UniProtKB-KW"/>
</dbReference>
<dbReference type="InterPro" id="IPR000192">
    <property type="entry name" value="Aminotrans_V_dom"/>
</dbReference>
<feature type="domain" description="Aminotransferase class V" evidence="5">
    <location>
        <begin position="2"/>
        <end position="370"/>
    </location>
</feature>
<comment type="caution">
    <text evidence="6">The sequence shown here is derived from an EMBL/GenBank/DDBJ whole genome shotgun (WGS) entry which is preliminary data.</text>
</comment>
<dbReference type="Gene3D" id="3.40.640.10">
    <property type="entry name" value="Type I PLP-dependent aspartate aminotransferase-like (Major domain)"/>
    <property type="match status" value="1"/>
</dbReference>
<evidence type="ECO:0000256" key="3">
    <source>
        <dbReference type="RuleBase" id="RU004075"/>
    </source>
</evidence>
<reference evidence="6" key="1">
    <citation type="submission" date="2020-10" db="EMBL/GenBank/DDBJ databases">
        <authorList>
            <person name="Gilroy R."/>
        </authorList>
    </citation>
    <scope>NUCLEOTIDE SEQUENCE</scope>
    <source>
        <strain evidence="6">CHK199-13235</strain>
    </source>
</reference>
<proteinExistence type="inferred from homology"/>
<evidence type="ECO:0000256" key="4">
    <source>
        <dbReference type="RuleBase" id="RU004504"/>
    </source>
</evidence>
<name>A0A9D1FLT6_9FIRM</name>
<evidence type="ECO:0000313" key="6">
    <source>
        <dbReference type="EMBL" id="HIS76022.1"/>
    </source>
</evidence>
<protein>
    <submittedName>
        <fullName evidence="6">Aminotransferase class V-fold PLP-dependent enzyme</fullName>
    </submittedName>
</protein>
<dbReference type="InterPro" id="IPR015424">
    <property type="entry name" value="PyrdxlP-dep_Trfase"/>
</dbReference>
<dbReference type="Gene3D" id="3.90.1150.10">
    <property type="entry name" value="Aspartate Aminotransferase, domain 1"/>
    <property type="match status" value="1"/>
</dbReference>
<keyword evidence="6" id="KW-0032">Aminotransferase</keyword>
<dbReference type="InterPro" id="IPR015421">
    <property type="entry name" value="PyrdxlP-dep_Trfase_major"/>
</dbReference>
<dbReference type="PANTHER" id="PTHR43586:SF4">
    <property type="entry name" value="ISOPENICILLIN N EPIMERASE"/>
    <property type="match status" value="1"/>
</dbReference>
<organism evidence="6 7">
    <name type="scientific">Candidatus Merdivicinus excrementipullorum</name>
    <dbReference type="NCBI Taxonomy" id="2840867"/>
    <lineage>
        <taxon>Bacteria</taxon>
        <taxon>Bacillati</taxon>
        <taxon>Bacillota</taxon>
        <taxon>Clostridia</taxon>
        <taxon>Eubacteriales</taxon>
        <taxon>Oscillospiraceae</taxon>
        <taxon>Oscillospiraceae incertae sedis</taxon>
        <taxon>Candidatus Merdivicinus</taxon>
    </lineage>
</organism>
<evidence type="ECO:0000256" key="2">
    <source>
        <dbReference type="ARBA" id="ARBA00022898"/>
    </source>
</evidence>
<dbReference type="AlphaFoldDB" id="A0A9D1FLT6"/>
<keyword evidence="6" id="KW-0808">Transferase</keyword>
<evidence type="ECO:0000256" key="1">
    <source>
        <dbReference type="ARBA" id="ARBA00001933"/>
    </source>
</evidence>
<comment type="similarity">
    <text evidence="3">Belongs to the class-V pyridoxal-phosphate-dependent aminotransferase family.</text>
</comment>